<dbReference type="CDD" id="cd20270">
    <property type="entry name" value="Complex1_LYR_SDHAF3_LYRM10"/>
    <property type="match status" value="1"/>
</dbReference>
<evidence type="ECO:0000256" key="4">
    <source>
        <dbReference type="ARBA" id="ARBA00023128"/>
    </source>
</evidence>
<organism evidence="7 8">
    <name type="scientific">Hypsibius exemplaris</name>
    <name type="common">Freshwater tardigrade</name>
    <dbReference type="NCBI Taxonomy" id="2072580"/>
    <lineage>
        <taxon>Eukaryota</taxon>
        <taxon>Metazoa</taxon>
        <taxon>Ecdysozoa</taxon>
        <taxon>Tardigrada</taxon>
        <taxon>Eutardigrada</taxon>
        <taxon>Parachela</taxon>
        <taxon>Hypsibioidea</taxon>
        <taxon>Hypsibiidae</taxon>
        <taxon>Hypsibius</taxon>
    </lineage>
</organism>
<keyword evidence="3" id="KW-0809">Transit peptide</keyword>
<gene>
    <name evidence="7" type="ORF">BV898_03334</name>
</gene>
<accession>A0A1W0X5T0</accession>
<evidence type="ECO:0000256" key="1">
    <source>
        <dbReference type="ARBA" id="ARBA00004305"/>
    </source>
</evidence>
<keyword evidence="8" id="KW-1185">Reference proteome</keyword>
<reference evidence="8" key="1">
    <citation type="submission" date="2017-01" db="EMBL/GenBank/DDBJ databases">
        <title>Comparative genomics of anhydrobiosis in the tardigrade Hypsibius dujardini.</title>
        <authorList>
            <person name="Yoshida Y."/>
            <person name="Koutsovoulos G."/>
            <person name="Laetsch D."/>
            <person name="Stevens L."/>
            <person name="Kumar S."/>
            <person name="Horikawa D."/>
            <person name="Ishino K."/>
            <person name="Komine S."/>
            <person name="Tomita M."/>
            <person name="Blaxter M."/>
            <person name="Arakawa K."/>
        </authorList>
    </citation>
    <scope>NUCLEOTIDE SEQUENCE [LARGE SCALE GENOMIC DNA]</scope>
    <source>
        <strain evidence="8">Z151</strain>
    </source>
</reference>
<evidence type="ECO:0000256" key="3">
    <source>
        <dbReference type="ARBA" id="ARBA00022946"/>
    </source>
</evidence>
<dbReference type="GO" id="GO:0034553">
    <property type="term" value="P:mitochondrial respiratory chain complex II assembly"/>
    <property type="evidence" value="ECO:0007669"/>
    <property type="project" value="UniProtKB-UniRule"/>
</dbReference>
<comment type="function">
    <text evidence="6">Plays an essential role in the assembly of succinate dehydrogenase (SDH), an enzyme complex (also referred to as respiratory complex II) that is a component of both the tricarboxylic acid (TCA) cycle and the mitochondrial electron transport chain, and which couples the oxidation of succinate to fumarate with the reduction of ubiquinone (coenzyme Q) to ubiquinol. Promotes maturation of the iron-sulfur protein subunit of the SDH catalytic dimer, protecting it from the deleterious effects of oxidants. May act together with SDHAF1.</text>
</comment>
<evidence type="ECO:0000256" key="5">
    <source>
        <dbReference type="ARBA" id="ARBA00023186"/>
    </source>
</evidence>
<dbReference type="GO" id="GO:0006105">
    <property type="term" value="P:succinate metabolic process"/>
    <property type="evidence" value="ECO:0007669"/>
    <property type="project" value="TreeGrafter"/>
</dbReference>
<dbReference type="InterPro" id="IPR008381">
    <property type="entry name" value="SDHAF3/Sdh7"/>
</dbReference>
<dbReference type="Proteomes" id="UP000192578">
    <property type="component" value="Unassembled WGS sequence"/>
</dbReference>
<dbReference type="Pfam" id="PF13233">
    <property type="entry name" value="Complex1_LYR_2"/>
    <property type="match status" value="1"/>
</dbReference>
<evidence type="ECO:0000256" key="2">
    <source>
        <dbReference type="ARBA" id="ARBA00006020"/>
    </source>
</evidence>
<proteinExistence type="inferred from homology"/>
<sequence length="118" mass="13847">MATAVLTPALHRSNVRTLYKAILRLHRGLPEEMKVLGDKYVQDEFRRHKDATKQEHIQRFMIEWTDYAVELSKQLSSRSLVRQSPLGRPLTPDKLDAFSNEQIFQLNELREETTARKL</sequence>
<comment type="caution">
    <text evidence="7">The sequence shown here is derived from an EMBL/GenBank/DDBJ whole genome shotgun (WGS) entry which is preliminary data.</text>
</comment>
<keyword evidence="4 6" id="KW-0496">Mitochondrion</keyword>
<comment type="subcellular location">
    <subcellularLocation>
        <location evidence="1 6">Mitochondrion matrix</location>
    </subcellularLocation>
</comment>
<evidence type="ECO:0000313" key="8">
    <source>
        <dbReference type="Proteomes" id="UP000192578"/>
    </source>
</evidence>
<comment type="subunit">
    <text evidence="6">Interacts with the iron-sulfur protein subunit within the SDH catalytic dimer.</text>
</comment>
<evidence type="ECO:0000256" key="6">
    <source>
        <dbReference type="RuleBase" id="RU368039"/>
    </source>
</evidence>
<keyword evidence="5 6" id="KW-0143">Chaperone</keyword>
<dbReference type="EMBL" id="MTYJ01000015">
    <property type="protein sequence ID" value="OQV22906.1"/>
    <property type="molecule type" value="Genomic_DNA"/>
</dbReference>
<dbReference type="GO" id="GO:0005758">
    <property type="term" value="C:mitochondrial intermembrane space"/>
    <property type="evidence" value="ECO:0007669"/>
    <property type="project" value="TreeGrafter"/>
</dbReference>
<dbReference type="PANTHER" id="PTHR13137">
    <property type="entry name" value="DC11 ACN9 HOMOLOG"/>
    <property type="match status" value="1"/>
</dbReference>
<dbReference type="GO" id="GO:0005759">
    <property type="term" value="C:mitochondrial matrix"/>
    <property type="evidence" value="ECO:0007669"/>
    <property type="project" value="UniProtKB-SubCell"/>
</dbReference>
<dbReference type="OrthoDB" id="278329at2759"/>
<comment type="similarity">
    <text evidence="2 6">Belongs to the complex I LYR family. SDHAF3 subfamily.</text>
</comment>
<name>A0A1W0X5T0_HYPEX</name>
<dbReference type="AlphaFoldDB" id="A0A1W0X5T0"/>
<dbReference type="PANTHER" id="PTHR13137:SF6">
    <property type="entry name" value="SUCCINATE DEHYDROGENASE ASSEMBLY FACTOR 3, MITOCHONDRIAL"/>
    <property type="match status" value="1"/>
</dbReference>
<evidence type="ECO:0000313" key="7">
    <source>
        <dbReference type="EMBL" id="OQV22906.1"/>
    </source>
</evidence>
<protein>
    <recommendedName>
        <fullName evidence="6">Succinate dehydrogenase assembly factor 3</fullName>
        <shortName evidence="6">SDH assembly factor 3</shortName>
        <shortName evidence="6">SDHAF3</shortName>
    </recommendedName>
</protein>